<name>A0ACC0DMW1_9BASI</name>
<reference evidence="2" key="1">
    <citation type="journal article" date="2018" name="BMC Genomics">
        <title>Genomic insights into host adaptation between the wheat stripe rust pathogen (Puccinia striiformis f. sp. tritici) and the barley stripe rust pathogen (Puccinia striiformis f. sp. hordei).</title>
        <authorList>
            <person name="Xia C."/>
            <person name="Wang M."/>
            <person name="Yin C."/>
            <person name="Cornejo O.E."/>
            <person name="Hulbert S.H."/>
            <person name="Chen X."/>
        </authorList>
    </citation>
    <scope>NUCLEOTIDE SEQUENCE [LARGE SCALE GENOMIC DNA]</scope>
    <source>
        <strain evidence="2">93-210</strain>
    </source>
</reference>
<proteinExistence type="predicted"/>
<comment type="caution">
    <text evidence="1">The sequence shown here is derived from an EMBL/GenBank/DDBJ whole genome shotgun (WGS) entry which is preliminary data.</text>
</comment>
<evidence type="ECO:0000313" key="1">
    <source>
        <dbReference type="EMBL" id="KAI7935372.1"/>
    </source>
</evidence>
<evidence type="ECO:0000313" key="2">
    <source>
        <dbReference type="Proteomes" id="UP001060170"/>
    </source>
</evidence>
<protein>
    <submittedName>
        <fullName evidence="1">Uncharacterized protein</fullName>
    </submittedName>
</protein>
<reference evidence="1 2" key="3">
    <citation type="journal article" date="2022" name="Microbiol. Spectr.">
        <title>Folding features and dynamics of 3D genome architecture in plant fungal pathogens.</title>
        <authorList>
            <person name="Xia C."/>
        </authorList>
    </citation>
    <scope>NUCLEOTIDE SEQUENCE [LARGE SCALE GENOMIC DNA]</scope>
    <source>
        <strain evidence="1 2">93-210</strain>
    </source>
</reference>
<reference evidence="2" key="2">
    <citation type="journal article" date="2018" name="Mol. Plant Microbe Interact.">
        <title>Genome sequence resources for the wheat stripe rust pathogen (Puccinia striiformis f. sp. tritici) and the barley stripe rust pathogen (Puccinia striiformis f. sp. hordei).</title>
        <authorList>
            <person name="Xia C."/>
            <person name="Wang M."/>
            <person name="Yin C."/>
            <person name="Cornejo O.E."/>
            <person name="Hulbert S.H."/>
            <person name="Chen X."/>
        </authorList>
    </citation>
    <scope>NUCLEOTIDE SEQUENCE [LARGE SCALE GENOMIC DNA]</scope>
    <source>
        <strain evidence="2">93-210</strain>
    </source>
</reference>
<organism evidence="1 2">
    <name type="scientific">Puccinia striiformis f. sp. tritici</name>
    <dbReference type="NCBI Taxonomy" id="168172"/>
    <lineage>
        <taxon>Eukaryota</taxon>
        <taxon>Fungi</taxon>
        <taxon>Dikarya</taxon>
        <taxon>Basidiomycota</taxon>
        <taxon>Pucciniomycotina</taxon>
        <taxon>Pucciniomycetes</taxon>
        <taxon>Pucciniales</taxon>
        <taxon>Pucciniaceae</taxon>
        <taxon>Puccinia</taxon>
    </lineage>
</organism>
<gene>
    <name evidence="1" type="ORF">MJO28_016243</name>
</gene>
<dbReference type="EMBL" id="CM045882">
    <property type="protein sequence ID" value="KAI7935372.1"/>
    <property type="molecule type" value="Genomic_DNA"/>
</dbReference>
<feature type="non-terminal residue" evidence="1">
    <location>
        <position position="1"/>
    </location>
</feature>
<accession>A0ACC0DMW1</accession>
<keyword evidence="2" id="KW-1185">Reference proteome</keyword>
<dbReference type="Proteomes" id="UP001060170">
    <property type="component" value="Chromosome 18"/>
</dbReference>
<sequence>CLHPQEARSVFDGAAATHGGAPWPAAEPNRSGLQLCHRPSALPQAHIFQLESRLRTVVATFEMSLMTSIIGLRYATSRSMIIPTRYLTLPPLAIPSPARASKSPVSRFSSSTSAHSDSSEKGPDDLIASLRSDLKNAMKTKNLVQRDVIKSLLGDLQNSEHNKNRQTHEKVVNSAIKKRVEAAKIALESSPPRIELNEQNLQEVELLKKYLTFFSSNHSNQNFNEEALMKTVHDCISKLGLSPDATLQERQNSLGKLIKSVKDNVDSAVDGKDIANSVRKALELS</sequence>